<evidence type="ECO:0000256" key="1">
    <source>
        <dbReference type="SAM" id="Phobius"/>
    </source>
</evidence>
<sequence>MRRFLTAEPSNPYVASALVTVLLYACMLIVRLVLSASLFQAMDIAFVPAVFVLALAVRLLTARRKGRV</sequence>
<dbReference type="Proteomes" id="UP000830115">
    <property type="component" value="Chromosome"/>
</dbReference>
<keyword evidence="1" id="KW-0472">Membrane</keyword>
<name>A0ABY4MD11_9ACTN</name>
<protein>
    <submittedName>
        <fullName evidence="2">Uncharacterized protein</fullName>
    </submittedName>
</protein>
<feature type="transmembrane region" description="Helical" evidence="1">
    <location>
        <begin position="12"/>
        <end position="34"/>
    </location>
</feature>
<dbReference type="PROSITE" id="PS51257">
    <property type="entry name" value="PROKAR_LIPOPROTEIN"/>
    <property type="match status" value="1"/>
</dbReference>
<dbReference type="EMBL" id="CP086322">
    <property type="protein sequence ID" value="UQA95603.1"/>
    <property type="molecule type" value="Genomic_DNA"/>
</dbReference>
<reference evidence="2" key="1">
    <citation type="submission" date="2021-10" db="EMBL/GenBank/DDBJ databases">
        <title>Streptomyces nigrumlapis sp.nov.,an antimicrobial producing actinobacterium isolated from Black Gobi rocks.</title>
        <authorList>
            <person name="Wen Y."/>
            <person name="Zhang W."/>
            <person name="Liu X.G."/>
        </authorList>
    </citation>
    <scope>NUCLEOTIDE SEQUENCE</scope>
    <source>
        <strain evidence="2">ST13-2-2</strain>
    </source>
</reference>
<gene>
    <name evidence="2" type="ORF">K9S39_30440</name>
</gene>
<organism evidence="2 3">
    <name type="scientific">Streptomyces halobius</name>
    <dbReference type="NCBI Taxonomy" id="2879846"/>
    <lineage>
        <taxon>Bacteria</taxon>
        <taxon>Bacillati</taxon>
        <taxon>Actinomycetota</taxon>
        <taxon>Actinomycetes</taxon>
        <taxon>Kitasatosporales</taxon>
        <taxon>Streptomycetaceae</taxon>
        <taxon>Streptomyces</taxon>
    </lineage>
</organism>
<evidence type="ECO:0000313" key="3">
    <source>
        <dbReference type="Proteomes" id="UP000830115"/>
    </source>
</evidence>
<feature type="transmembrane region" description="Helical" evidence="1">
    <location>
        <begin position="40"/>
        <end position="60"/>
    </location>
</feature>
<dbReference type="RefSeq" id="WP_248866516.1">
    <property type="nucleotide sequence ID" value="NZ_CP086322.1"/>
</dbReference>
<keyword evidence="3" id="KW-1185">Reference proteome</keyword>
<keyword evidence="1" id="KW-0812">Transmembrane</keyword>
<evidence type="ECO:0000313" key="2">
    <source>
        <dbReference type="EMBL" id="UQA95603.1"/>
    </source>
</evidence>
<proteinExistence type="predicted"/>
<accession>A0ABY4MD11</accession>
<keyword evidence="1" id="KW-1133">Transmembrane helix</keyword>